<evidence type="ECO:0000256" key="7">
    <source>
        <dbReference type="ARBA" id="ARBA00023136"/>
    </source>
</evidence>
<evidence type="ECO:0000256" key="6">
    <source>
        <dbReference type="ARBA" id="ARBA00022989"/>
    </source>
</evidence>
<dbReference type="Proteomes" id="UP000028721">
    <property type="component" value="Unassembled WGS sequence"/>
</dbReference>
<feature type="domain" description="Major facilitator superfamily (MFS) profile" evidence="9">
    <location>
        <begin position="9"/>
        <end position="396"/>
    </location>
</feature>
<dbReference type="InterPro" id="IPR004812">
    <property type="entry name" value="Efflux_drug-R_Bcr/CmlA"/>
</dbReference>
<dbReference type="CDD" id="cd17320">
    <property type="entry name" value="MFS_MdfA_MDR_like"/>
    <property type="match status" value="1"/>
</dbReference>
<reference evidence="10 11" key="1">
    <citation type="submission" date="2014-03" db="EMBL/GenBank/DDBJ databases">
        <title>Draft genome sequence of the Serratia grimesii strain a2.</title>
        <authorList>
            <person name="Toymentseva A."/>
            <person name="Kazakov S."/>
            <person name="Giliazeva A."/>
            <person name="Ismagilova R."/>
            <person name="Shah R."/>
            <person name="Sharipova M."/>
            <person name="Khaitlina S."/>
            <person name="Mardanova A."/>
        </authorList>
    </citation>
    <scope>NUCLEOTIDE SEQUENCE [LARGE SCALE GENOMIC DNA]</scope>
    <source>
        <strain evidence="10 11">A2</strain>
    </source>
</reference>
<evidence type="ECO:0000256" key="8">
    <source>
        <dbReference type="RuleBase" id="RU365088"/>
    </source>
</evidence>
<dbReference type="Pfam" id="PF07690">
    <property type="entry name" value="MFS_1"/>
    <property type="match status" value="1"/>
</dbReference>
<feature type="transmembrane region" description="Helical" evidence="8">
    <location>
        <begin position="136"/>
        <end position="161"/>
    </location>
</feature>
<evidence type="ECO:0000313" key="11">
    <source>
        <dbReference type="Proteomes" id="UP000028721"/>
    </source>
</evidence>
<feature type="transmembrane region" description="Helical" evidence="8">
    <location>
        <begin position="370"/>
        <end position="391"/>
    </location>
</feature>
<keyword evidence="5 8" id="KW-0812">Transmembrane</keyword>
<feature type="transmembrane region" description="Helical" evidence="8">
    <location>
        <begin position="46"/>
        <end position="66"/>
    </location>
</feature>
<sequence>MTRQIARQRLVYALVLGLLASLGPLCIDLYLPALPEMAGELNTSTSTAQLSLTAGLLGLGVGQLIFGPYSDKLGRMRPLLLSLALLLVASLWCALAPNIDQLLIARLLQGLAGAGGAVISRAIARDLYSGHELTRFFALLMLVNGLAPIIAPVLGGAMLQFMDWRGIFGVLAAIAVLLFTLASLKLHESLPAERRSQGGILAMLQSLGGLLTQRQFMGLCLTQGFVMAGMFAYIGASPFVLQQIYGLSPQIFSLCFAVNGVGLIISAQVASRLSIHFGERKVLKGGLTLAAVSSLLLLLAAALHAPLGLLMVPLFFSVAVIGIVGPTASSLAMQSQGDKAGSASALIGVSMFALGACSVPLTGLGGTSSVSMALTIVGCYAIAILLFSLLVRKQPA</sequence>
<feature type="transmembrane region" description="Helical" evidence="8">
    <location>
        <begin position="345"/>
        <end position="364"/>
    </location>
</feature>
<proteinExistence type="inferred from homology"/>
<feature type="transmembrane region" description="Helical" evidence="8">
    <location>
        <begin position="282"/>
        <end position="303"/>
    </location>
</feature>
<comment type="subcellular location">
    <subcellularLocation>
        <location evidence="8">Cell inner membrane</location>
        <topology evidence="8">Multi-pass membrane protein</topology>
    </subcellularLocation>
    <subcellularLocation>
        <location evidence="1">Cell membrane</location>
        <topology evidence="1">Multi-pass membrane protein</topology>
    </subcellularLocation>
</comment>
<evidence type="ECO:0000256" key="1">
    <source>
        <dbReference type="ARBA" id="ARBA00004651"/>
    </source>
</evidence>
<keyword evidence="4" id="KW-1003">Cell membrane</keyword>
<feature type="transmembrane region" description="Helical" evidence="8">
    <location>
        <begin position="78"/>
        <end position="97"/>
    </location>
</feature>
<dbReference type="SUPFAM" id="SSF103473">
    <property type="entry name" value="MFS general substrate transporter"/>
    <property type="match status" value="1"/>
</dbReference>
<dbReference type="InterPro" id="IPR001958">
    <property type="entry name" value="Tet-R_TetA/multi-R_MdtG-like"/>
</dbReference>
<evidence type="ECO:0000256" key="2">
    <source>
        <dbReference type="ARBA" id="ARBA00006236"/>
    </source>
</evidence>
<keyword evidence="6 8" id="KW-1133">Transmembrane helix</keyword>
<keyword evidence="3 8" id="KW-0813">Transport</keyword>
<evidence type="ECO:0000313" key="10">
    <source>
        <dbReference type="EMBL" id="KFB89458.1"/>
    </source>
</evidence>
<dbReference type="NCBIfam" id="TIGR00710">
    <property type="entry name" value="efflux_Bcr_CflA"/>
    <property type="match status" value="1"/>
</dbReference>
<keyword evidence="7 8" id="KW-0472">Membrane</keyword>
<dbReference type="InterPro" id="IPR020846">
    <property type="entry name" value="MFS_dom"/>
</dbReference>
<dbReference type="PRINTS" id="PR01035">
    <property type="entry name" value="TCRTETA"/>
</dbReference>
<evidence type="ECO:0000256" key="5">
    <source>
        <dbReference type="ARBA" id="ARBA00022692"/>
    </source>
</evidence>
<feature type="transmembrane region" description="Helical" evidence="8">
    <location>
        <begin position="12"/>
        <end position="34"/>
    </location>
</feature>
<evidence type="ECO:0000259" key="9">
    <source>
        <dbReference type="PROSITE" id="PS50850"/>
    </source>
</evidence>
<name>A0ABR4UBR0_9GAMM</name>
<comment type="similarity">
    <text evidence="2 8">Belongs to the major facilitator superfamily. Bcr/CmlA family.</text>
</comment>
<feature type="transmembrane region" description="Helical" evidence="8">
    <location>
        <begin position="309"/>
        <end position="333"/>
    </location>
</feature>
<evidence type="ECO:0000256" key="4">
    <source>
        <dbReference type="ARBA" id="ARBA00022475"/>
    </source>
</evidence>
<dbReference type="EMBL" id="JGVP01000005">
    <property type="protein sequence ID" value="KFB89458.1"/>
    <property type="molecule type" value="Genomic_DNA"/>
</dbReference>
<feature type="transmembrane region" description="Helical" evidence="8">
    <location>
        <begin position="224"/>
        <end position="245"/>
    </location>
</feature>
<gene>
    <name evidence="10" type="ORF">CR62_18905</name>
</gene>
<feature type="transmembrane region" description="Helical" evidence="8">
    <location>
        <begin position="251"/>
        <end position="270"/>
    </location>
</feature>
<evidence type="ECO:0000256" key="3">
    <source>
        <dbReference type="ARBA" id="ARBA00022448"/>
    </source>
</evidence>
<feature type="transmembrane region" description="Helical" evidence="8">
    <location>
        <begin position="103"/>
        <end position="124"/>
    </location>
</feature>
<dbReference type="PANTHER" id="PTHR23502">
    <property type="entry name" value="MAJOR FACILITATOR SUPERFAMILY"/>
    <property type="match status" value="1"/>
</dbReference>
<comment type="caution">
    <text evidence="10">The sequence shown here is derived from an EMBL/GenBank/DDBJ whole genome shotgun (WGS) entry which is preliminary data.</text>
</comment>
<dbReference type="Gene3D" id="1.20.1720.10">
    <property type="entry name" value="Multidrug resistance protein D"/>
    <property type="match status" value="1"/>
</dbReference>
<dbReference type="InterPro" id="IPR011701">
    <property type="entry name" value="MFS"/>
</dbReference>
<protein>
    <recommendedName>
        <fullName evidence="8">Bcr/CflA family efflux transporter</fullName>
    </recommendedName>
</protein>
<dbReference type="PROSITE" id="PS50850">
    <property type="entry name" value="MFS"/>
    <property type="match status" value="1"/>
</dbReference>
<keyword evidence="8" id="KW-0997">Cell inner membrane</keyword>
<dbReference type="PANTHER" id="PTHR23502:SF132">
    <property type="entry name" value="POLYAMINE TRANSPORTER 2-RELATED"/>
    <property type="match status" value="1"/>
</dbReference>
<feature type="transmembrane region" description="Helical" evidence="8">
    <location>
        <begin position="167"/>
        <end position="186"/>
    </location>
</feature>
<dbReference type="InterPro" id="IPR036259">
    <property type="entry name" value="MFS_trans_sf"/>
</dbReference>
<organism evidence="10 11">
    <name type="scientific">Serratia grimesii</name>
    <dbReference type="NCBI Taxonomy" id="82995"/>
    <lineage>
        <taxon>Bacteria</taxon>
        <taxon>Pseudomonadati</taxon>
        <taxon>Pseudomonadota</taxon>
        <taxon>Gammaproteobacteria</taxon>
        <taxon>Enterobacterales</taxon>
        <taxon>Yersiniaceae</taxon>
        <taxon>Serratia</taxon>
    </lineage>
</organism>
<keyword evidence="11" id="KW-1185">Reference proteome</keyword>
<dbReference type="RefSeq" id="WP_037417966.1">
    <property type="nucleotide sequence ID" value="NZ_CAMIRG010000001.1"/>
</dbReference>
<accession>A0ABR4UBR0</accession>